<dbReference type="EMBL" id="UYJE01005771">
    <property type="protein sequence ID" value="VDI40138.1"/>
    <property type="molecule type" value="Genomic_DNA"/>
</dbReference>
<reference evidence="2" key="1">
    <citation type="submission" date="2018-11" db="EMBL/GenBank/DDBJ databases">
        <authorList>
            <person name="Alioto T."/>
            <person name="Alioto T."/>
        </authorList>
    </citation>
    <scope>NUCLEOTIDE SEQUENCE</scope>
</reference>
<sequence>MKFSLGLVLALACIASAAVPPPPPPKPVAPVAVPAGPPAGGPPPPAVDIRTNTNSVCVRSPQTATSPGPLLHSPAVREYQPETSRIITSCCDERPAFVHQSDHSFRSQYS</sequence>
<organism evidence="2 3">
    <name type="scientific">Mytilus galloprovincialis</name>
    <name type="common">Mediterranean mussel</name>
    <dbReference type="NCBI Taxonomy" id="29158"/>
    <lineage>
        <taxon>Eukaryota</taxon>
        <taxon>Metazoa</taxon>
        <taxon>Spiralia</taxon>
        <taxon>Lophotrochozoa</taxon>
        <taxon>Mollusca</taxon>
        <taxon>Bivalvia</taxon>
        <taxon>Autobranchia</taxon>
        <taxon>Pteriomorphia</taxon>
        <taxon>Mytilida</taxon>
        <taxon>Mytiloidea</taxon>
        <taxon>Mytilidae</taxon>
        <taxon>Mytilinae</taxon>
        <taxon>Mytilus</taxon>
    </lineage>
</organism>
<protein>
    <submittedName>
        <fullName evidence="2">Uncharacterized protein</fullName>
    </submittedName>
</protein>
<name>A0A8B6EUX7_MYTGA</name>
<keyword evidence="3" id="KW-1185">Reference proteome</keyword>
<evidence type="ECO:0000313" key="3">
    <source>
        <dbReference type="Proteomes" id="UP000596742"/>
    </source>
</evidence>
<feature type="signal peptide" evidence="1">
    <location>
        <begin position="1"/>
        <end position="17"/>
    </location>
</feature>
<evidence type="ECO:0000256" key="1">
    <source>
        <dbReference type="SAM" id="SignalP"/>
    </source>
</evidence>
<dbReference type="AlphaFoldDB" id="A0A8B6EUX7"/>
<comment type="caution">
    <text evidence="2">The sequence shown here is derived from an EMBL/GenBank/DDBJ whole genome shotgun (WGS) entry which is preliminary data.</text>
</comment>
<evidence type="ECO:0000313" key="2">
    <source>
        <dbReference type="EMBL" id="VDI40138.1"/>
    </source>
</evidence>
<proteinExistence type="predicted"/>
<keyword evidence="1" id="KW-0732">Signal</keyword>
<dbReference type="Proteomes" id="UP000596742">
    <property type="component" value="Unassembled WGS sequence"/>
</dbReference>
<feature type="chain" id="PRO_5032962846" evidence="1">
    <location>
        <begin position="18"/>
        <end position="110"/>
    </location>
</feature>
<gene>
    <name evidence="2" type="ORF">MGAL_10B019848</name>
</gene>
<accession>A0A8B6EUX7</accession>